<dbReference type="EMBL" id="OV651827">
    <property type="protein sequence ID" value="CAH1103852.1"/>
    <property type="molecule type" value="Genomic_DNA"/>
</dbReference>
<evidence type="ECO:0000313" key="1">
    <source>
        <dbReference type="EMBL" id="CAH1103852.1"/>
    </source>
</evidence>
<gene>
    <name evidence="1" type="ORF">PSYICH_LOCUS4973</name>
</gene>
<dbReference type="AlphaFoldDB" id="A0A9P0GBU3"/>
<sequence length="226" mass="25181">MSEIQNSPPASPITEESCQLDCLLNLLELIWPMQGLLLQTIIQLLEMTVIVCQKEQYLNGKRLLKTFLPILTKLKKTKTSAISTITFEEFKVILKENAFYMTFCQTSLESKLLTFLKEVIIKNKKRKVSVRKKLAIAMSLCDKAFRRDFVGRVLTKISPGSVGYRDVTYKPTRAIYVLPLGTIHAQIAVASHLVNYAGSGAHRADKPIDASHFATGSSSTSGVKSI</sequence>
<proteinExistence type="predicted"/>
<accession>A0A9P0GBU3</accession>
<protein>
    <submittedName>
        <fullName evidence="1">Uncharacterized protein</fullName>
    </submittedName>
</protein>
<evidence type="ECO:0000313" key="2">
    <source>
        <dbReference type="Proteomes" id="UP001153636"/>
    </source>
</evidence>
<organism evidence="1 2">
    <name type="scientific">Psylliodes chrysocephalus</name>
    <dbReference type="NCBI Taxonomy" id="3402493"/>
    <lineage>
        <taxon>Eukaryota</taxon>
        <taxon>Metazoa</taxon>
        <taxon>Ecdysozoa</taxon>
        <taxon>Arthropoda</taxon>
        <taxon>Hexapoda</taxon>
        <taxon>Insecta</taxon>
        <taxon>Pterygota</taxon>
        <taxon>Neoptera</taxon>
        <taxon>Endopterygota</taxon>
        <taxon>Coleoptera</taxon>
        <taxon>Polyphaga</taxon>
        <taxon>Cucujiformia</taxon>
        <taxon>Chrysomeloidea</taxon>
        <taxon>Chrysomelidae</taxon>
        <taxon>Galerucinae</taxon>
        <taxon>Alticini</taxon>
        <taxon>Psylliodes</taxon>
    </lineage>
</organism>
<name>A0A9P0GBU3_9CUCU</name>
<dbReference type="OrthoDB" id="7435940at2759"/>
<reference evidence="1" key="1">
    <citation type="submission" date="2022-01" db="EMBL/GenBank/DDBJ databases">
        <authorList>
            <person name="King R."/>
        </authorList>
    </citation>
    <scope>NUCLEOTIDE SEQUENCE</scope>
</reference>
<keyword evidence="2" id="KW-1185">Reference proteome</keyword>
<dbReference type="Proteomes" id="UP001153636">
    <property type="component" value="Chromosome 15"/>
</dbReference>